<proteinExistence type="predicted"/>
<keyword evidence="2" id="KW-1185">Reference proteome</keyword>
<comment type="caution">
    <text evidence="1">The sequence shown here is derived from an EMBL/GenBank/DDBJ whole genome shotgun (WGS) entry which is preliminary data.</text>
</comment>
<dbReference type="Proteomes" id="UP001153555">
    <property type="component" value="Unassembled WGS sequence"/>
</dbReference>
<sequence>MIEDNFNGSRQEFINARFDPPSIIFESKSLQRLTLHYCNLSHDDILHRLRAIRIDKRARYLKRFEWSGSYDVNELPSLEIDVPSLEKIKINDCLKRATIDVPNIVMFKYEGFIPESFYFTTTSEKWESDITLWTRDLFEDNSPGLGKVGQLLRALSGSEMSLDFGWFYLSAHTVSSFMDNLFCICRPRIIQQTLVVGPDSRYLTDQWGNQSTKVMCKILGMEKGRFESGRITRGRQWRQDLEKVMFETFDEREEKWHPVVERSWSKFWEGLLPKDDSESVEHYMRFRLTWRE</sequence>
<gene>
    <name evidence="1" type="ORF">SHERM_28587</name>
</gene>
<organism evidence="1 2">
    <name type="scientific">Striga hermonthica</name>
    <name type="common">Purple witchweed</name>
    <name type="synonym">Buchnera hermonthica</name>
    <dbReference type="NCBI Taxonomy" id="68872"/>
    <lineage>
        <taxon>Eukaryota</taxon>
        <taxon>Viridiplantae</taxon>
        <taxon>Streptophyta</taxon>
        <taxon>Embryophyta</taxon>
        <taxon>Tracheophyta</taxon>
        <taxon>Spermatophyta</taxon>
        <taxon>Magnoliopsida</taxon>
        <taxon>eudicotyledons</taxon>
        <taxon>Gunneridae</taxon>
        <taxon>Pentapetalae</taxon>
        <taxon>asterids</taxon>
        <taxon>lamiids</taxon>
        <taxon>Lamiales</taxon>
        <taxon>Orobanchaceae</taxon>
        <taxon>Buchnereae</taxon>
        <taxon>Striga</taxon>
    </lineage>
</organism>
<evidence type="ECO:0000313" key="2">
    <source>
        <dbReference type="Proteomes" id="UP001153555"/>
    </source>
</evidence>
<accession>A0A9N7NMQ9</accession>
<protein>
    <recommendedName>
        <fullName evidence="3">F-box domain-containing protein</fullName>
    </recommendedName>
</protein>
<reference evidence="1" key="1">
    <citation type="submission" date="2019-12" db="EMBL/GenBank/DDBJ databases">
        <authorList>
            <person name="Scholes J."/>
        </authorList>
    </citation>
    <scope>NUCLEOTIDE SEQUENCE</scope>
</reference>
<evidence type="ECO:0000313" key="1">
    <source>
        <dbReference type="EMBL" id="CAA0833320.1"/>
    </source>
</evidence>
<dbReference type="AlphaFoldDB" id="A0A9N7NMQ9"/>
<name>A0A9N7NMQ9_STRHE</name>
<evidence type="ECO:0008006" key="3">
    <source>
        <dbReference type="Google" id="ProtNLM"/>
    </source>
</evidence>
<dbReference type="EMBL" id="CACSLK010027838">
    <property type="protein sequence ID" value="CAA0833320.1"/>
    <property type="molecule type" value="Genomic_DNA"/>
</dbReference>
<dbReference type="OrthoDB" id="883325at2759"/>